<organism evidence="3 5">
    <name type="scientific">Cucumis melo var. makuwa</name>
    <name type="common">Oriental melon</name>
    <dbReference type="NCBI Taxonomy" id="1194695"/>
    <lineage>
        <taxon>Eukaryota</taxon>
        <taxon>Viridiplantae</taxon>
        <taxon>Streptophyta</taxon>
        <taxon>Embryophyta</taxon>
        <taxon>Tracheophyta</taxon>
        <taxon>Spermatophyta</taxon>
        <taxon>Magnoliopsida</taxon>
        <taxon>eudicotyledons</taxon>
        <taxon>Gunneridae</taxon>
        <taxon>Pentapetalae</taxon>
        <taxon>rosids</taxon>
        <taxon>fabids</taxon>
        <taxon>Cucurbitales</taxon>
        <taxon>Cucurbitaceae</taxon>
        <taxon>Benincaseae</taxon>
        <taxon>Cucumis</taxon>
    </lineage>
</organism>
<reference evidence="4 5" key="1">
    <citation type="submission" date="2019-08" db="EMBL/GenBank/DDBJ databases">
        <title>Draft genome sequences of two oriental melons (Cucumis melo L. var makuwa).</title>
        <authorList>
            <person name="Kwon S.-Y."/>
        </authorList>
    </citation>
    <scope>NUCLEOTIDE SEQUENCE [LARGE SCALE GENOMIC DNA]</scope>
    <source>
        <strain evidence="5">cv. Chang Bougi</strain>
        <strain evidence="4">cv. SW 3</strain>
        <tissue evidence="3">Leaf</tissue>
    </source>
</reference>
<gene>
    <name evidence="3" type="ORF">E5676_scaffold487G00250</name>
    <name evidence="2" type="ORF">E6C27_scaffold1166G00280</name>
</gene>
<dbReference type="AlphaFoldDB" id="A0A5D3BDZ7"/>
<feature type="region of interest" description="Disordered" evidence="1">
    <location>
        <begin position="1"/>
        <end position="40"/>
    </location>
</feature>
<protein>
    <submittedName>
        <fullName evidence="3">Uncharacterized protein</fullName>
    </submittedName>
</protein>
<dbReference type="OrthoDB" id="691043at2759"/>
<dbReference type="Proteomes" id="UP000321393">
    <property type="component" value="Unassembled WGS sequence"/>
</dbReference>
<accession>A0A5D3BDZ7</accession>
<dbReference type="EMBL" id="SSTD01018434">
    <property type="protein sequence ID" value="TYJ98002.1"/>
    <property type="molecule type" value="Genomic_DNA"/>
</dbReference>
<evidence type="ECO:0000256" key="1">
    <source>
        <dbReference type="SAM" id="MobiDB-lite"/>
    </source>
</evidence>
<evidence type="ECO:0000313" key="5">
    <source>
        <dbReference type="Proteomes" id="UP000321947"/>
    </source>
</evidence>
<evidence type="ECO:0000313" key="2">
    <source>
        <dbReference type="EMBL" id="KAA0050411.1"/>
    </source>
</evidence>
<proteinExistence type="predicted"/>
<name>A0A5D3BDZ7_CUCMM</name>
<dbReference type="Proteomes" id="UP000321947">
    <property type="component" value="Unassembled WGS sequence"/>
</dbReference>
<evidence type="ECO:0000313" key="3">
    <source>
        <dbReference type="EMBL" id="TYJ98002.1"/>
    </source>
</evidence>
<comment type="caution">
    <text evidence="3">The sequence shown here is derived from an EMBL/GenBank/DDBJ whole genome shotgun (WGS) entry which is preliminary data.</text>
</comment>
<sequence length="118" mass="12692">MTNSSPKFCPEKVPEPTTLQESTTADWPAPFPSFGSPSQKRSKSLSLLHIFFNSKRKFDLLSPPPVSKSASLPSPGSVFDSAAGAKFTGRRSARRFPTEKEEENAAASGSVLCFGLGR</sequence>
<evidence type="ECO:0000313" key="4">
    <source>
        <dbReference type="Proteomes" id="UP000321393"/>
    </source>
</evidence>
<dbReference type="EMBL" id="SSTE01011858">
    <property type="protein sequence ID" value="KAA0050411.1"/>
    <property type="molecule type" value="Genomic_DNA"/>
</dbReference>